<accession>A0ABZ2EAM1</accession>
<keyword evidence="1" id="KW-0812">Transmembrane</keyword>
<dbReference type="EMBL" id="CP145132">
    <property type="protein sequence ID" value="WWC53920.1"/>
    <property type="molecule type" value="Genomic_DNA"/>
</dbReference>
<proteinExistence type="predicted"/>
<dbReference type="Proteomes" id="UP000250354">
    <property type="component" value="Chromosome"/>
</dbReference>
<evidence type="ECO:0000256" key="1">
    <source>
        <dbReference type="SAM" id="Phobius"/>
    </source>
</evidence>
<evidence type="ECO:0000313" key="3">
    <source>
        <dbReference type="Proteomes" id="UP000250354"/>
    </source>
</evidence>
<gene>
    <name evidence="2" type="ORF">DBT44_0005815</name>
</gene>
<keyword evidence="1" id="KW-0472">Membrane</keyword>
<keyword evidence="3" id="KW-1185">Reference proteome</keyword>
<feature type="transmembrane region" description="Helical" evidence="1">
    <location>
        <begin position="13"/>
        <end position="41"/>
    </location>
</feature>
<organism evidence="2 3">
    <name type="scientific">Aerococcus mictus</name>
    <dbReference type="NCBI Taxonomy" id="2976810"/>
    <lineage>
        <taxon>Bacteria</taxon>
        <taxon>Bacillati</taxon>
        <taxon>Bacillota</taxon>
        <taxon>Bacilli</taxon>
        <taxon>Lactobacillales</taxon>
        <taxon>Aerococcaceae</taxon>
        <taxon>Aerococcus</taxon>
    </lineage>
</organism>
<evidence type="ECO:0000313" key="2">
    <source>
        <dbReference type="EMBL" id="WWC53920.1"/>
    </source>
</evidence>
<reference evidence="2 3" key="1">
    <citation type="journal article" date="2020" name="J. Bacteriol.">
        <title>Aerococcus urinae Isolated from Women with Lower Urinary Tract Symptoms: In Vitro Aggregation and Genome Analysis.</title>
        <authorList>
            <person name="Hilt E.E."/>
            <person name="Putonti C."/>
            <person name="Thomas-White K."/>
            <person name="Lewis A.L."/>
            <person name="Visick K.L."/>
            <person name="Gilbert N.M."/>
            <person name="Wolfe A.J."/>
        </authorList>
    </citation>
    <scope>NUCLEOTIDE SEQUENCE [LARGE SCALE GENOMIC DNA]</scope>
    <source>
        <strain evidence="2 3">UMB1016</strain>
    </source>
</reference>
<dbReference type="RefSeq" id="WP_146743932.1">
    <property type="nucleotide sequence ID" value="NZ_CP145132.1"/>
</dbReference>
<sequence length="62" mass="7079">MNENQQGVKWGELIVGIIFIILAIISFRNPTVSLVSLIYFLCSRSDCFWDREPLYSPSITPS</sequence>
<keyword evidence="1" id="KW-1133">Transmembrane helix</keyword>
<protein>
    <submittedName>
        <fullName evidence="2">Uncharacterized protein</fullName>
    </submittedName>
</protein>
<name>A0ABZ2EAM1_9LACT</name>